<evidence type="ECO:0000256" key="12">
    <source>
        <dbReference type="ARBA" id="ARBA00023288"/>
    </source>
</evidence>
<dbReference type="Pfam" id="PF13499">
    <property type="entry name" value="EF-hand_7"/>
    <property type="match status" value="1"/>
</dbReference>
<keyword evidence="9" id="KW-0418">Kinase</keyword>
<dbReference type="InterPro" id="IPR050205">
    <property type="entry name" value="CDPK_Ser/Thr_kinases"/>
</dbReference>
<keyword evidence="12" id="KW-0449">Lipoprotein</keyword>
<feature type="binding site" evidence="16">
    <location>
        <position position="136"/>
    </location>
    <ligand>
        <name>ATP</name>
        <dbReference type="ChEBI" id="CHEBI:30616"/>
    </ligand>
</feature>
<protein>
    <recommendedName>
        <fullName evidence="2">non-specific serine/threonine protein kinase</fullName>
        <ecNumber evidence="2">2.7.11.1</ecNumber>
    </recommendedName>
</protein>
<dbReference type="InterPro" id="IPR011992">
    <property type="entry name" value="EF-hand-dom_pair"/>
</dbReference>
<dbReference type="OrthoDB" id="40902at2759"/>
<evidence type="ECO:0000256" key="4">
    <source>
        <dbReference type="ARBA" id="ARBA00022553"/>
    </source>
</evidence>
<dbReference type="GO" id="GO:0005524">
    <property type="term" value="F:ATP binding"/>
    <property type="evidence" value="ECO:0007669"/>
    <property type="project" value="UniProtKB-UniRule"/>
</dbReference>
<dbReference type="InterPro" id="IPR011009">
    <property type="entry name" value="Kinase-like_dom_sf"/>
</dbReference>
<keyword evidence="6" id="KW-0479">Metal-binding</keyword>
<dbReference type="PROSITE" id="PS00018">
    <property type="entry name" value="EF_HAND_1"/>
    <property type="match status" value="2"/>
</dbReference>
<dbReference type="Gene3D" id="1.10.510.10">
    <property type="entry name" value="Transferase(Phosphotransferase) domain 1"/>
    <property type="match status" value="1"/>
</dbReference>
<comment type="catalytic activity">
    <reaction evidence="14">
        <text>L-threonyl-[protein] + ATP = O-phospho-L-threonyl-[protein] + ADP + H(+)</text>
        <dbReference type="Rhea" id="RHEA:46608"/>
        <dbReference type="Rhea" id="RHEA-COMP:11060"/>
        <dbReference type="Rhea" id="RHEA-COMP:11605"/>
        <dbReference type="ChEBI" id="CHEBI:15378"/>
        <dbReference type="ChEBI" id="CHEBI:30013"/>
        <dbReference type="ChEBI" id="CHEBI:30616"/>
        <dbReference type="ChEBI" id="CHEBI:61977"/>
        <dbReference type="ChEBI" id="CHEBI:456216"/>
        <dbReference type="EC" id="2.7.11.1"/>
    </reaction>
</comment>
<evidence type="ECO:0000259" key="18">
    <source>
        <dbReference type="PROSITE" id="PS50011"/>
    </source>
</evidence>
<reference evidence="20 21" key="1">
    <citation type="submission" date="2014-06" db="EMBL/GenBank/DDBJ databases">
        <authorList>
            <person name="Swart Estienne"/>
        </authorList>
    </citation>
    <scope>NUCLEOTIDE SEQUENCE [LARGE SCALE GENOMIC DNA]</scope>
    <source>
        <strain evidence="20 21">130c</strain>
    </source>
</reference>
<feature type="domain" description="EF-hand" evidence="19">
    <location>
        <begin position="441"/>
        <end position="476"/>
    </location>
</feature>
<dbReference type="InterPro" id="IPR017441">
    <property type="entry name" value="Protein_kinase_ATP_BS"/>
</dbReference>
<keyword evidence="3" id="KW-0723">Serine/threonine-protein kinase</keyword>
<dbReference type="InParanoid" id="A0A077ZX13"/>
<feature type="compositionally biased region" description="Basic and acidic residues" evidence="17">
    <location>
        <begin position="53"/>
        <end position="70"/>
    </location>
</feature>
<dbReference type="Gene3D" id="3.30.200.20">
    <property type="entry name" value="Phosphorylase Kinase, domain 1"/>
    <property type="match status" value="1"/>
</dbReference>
<evidence type="ECO:0000256" key="17">
    <source>
        <dbReference type="SAM" id="MobiDB-lite"/>
    </source>
</evidence>
<dbReference type="Proteomes" id="UP000039865">
    <property type="component" value="Unassembled WGS sequence"/>
</dbReference>
<comment type="similarity">
    <text evidence="13">Belongs to the protein kinase superfamily. Ser/Thr protein kinase family. CDPK subfamily.</text>
</comment>
<dbReference type="EC" id="2.7.11.1" evidence="2"/>
<evidence type="ECO:0000256" key="14">
    <source>
        <dbReference type="ARBA" id="ARBA00047899"/>
    </source>
</evidence>
<dbReference type="InterPro" id="IPR008271">
    <property type="entry name" value="Ser/Thr_kinase_AS"/>
</dbReference>
<dbReference type="SUPFAM" id="SSF56112">
    <property type="entry name" value="Protein kinase-like (PK-like)"/>
    <property type="match status" value="1"/>
</dbReference>
<keyword evidence="8 16" id="KW-0547">Nucleotide-binding</keyword>
<feature type="domain" description="Protein kinase" evidence="18">
    <location>
        <begin position="106"/>
        <end position="365"/>
    </location>
</feature>
<dbReference type="InterPro" id="IPR000719">
    <property type="entry name" value="Prot_kinase_dom"/>
</dbReference>
<dbReference type="FunFam" id="3.30.200.20:FF:000315">
    <property type="entry name" value="Calcium-dependent protein kinase 3"/>
    <property type="match status" value="1"/>
</dbReference>
<keyword evidence="11 16" id="KW-0067">ATP-binding</keyword>
<comment type="cofactor">
    <cofactor evidence="1">
        <name>Mg(2+)</name>
        <dbReference type="ChEBI" id="CHEBI:18420"/>
    </cofactor>
</comment>
<dbReference type="CDD" id="cd05117">
    <property type="entry name" value="STKc_CAMK"/>
    <property type="match status" value="1"/>
</dbReference>
<evidence type="ECO:0000256" key="6">
    <source>
        <dbReference type="ARBA" id="ARBA00022723"/>
    </source>
</evidence>
<dbReference type="PROSITE" id="PS50011">
    <property type="entry name" value="PROTEIN_KINASE_DOM"/>
    <property type="match status" value="1"/>
</dbReference>
<dbReference type="AlphaFoldDB" id="A0A077ZX13"/>
<sequence length="596" mass="69378">MGLILDKCCCTNDAKFRDYEDFNTPEQSRIIQPLKQERKPYNNKNRITGGEEGSQRRTTTQERENDRQGTENDTNSDYSGQKISRTKLNEKDFSSEFVKENIQNYYNIGKEIGSGKYGVVRLCQRKSFERKRFALKSISRQKMNADINQFEQEFEILKSVDHPNIIQFYETFVDDHYFHLVTEFCGGGELFEHIIQRGKFSESYAAKIIKQVLSAIKHLHDKGICHRDLKPENILFESKSKEAQVKLIDFGLAKYFSPKDSNHLMKTKIGTPYYMAPEVLEGAYDETCDMWSIGVITYCLLCGYPPFNAETDQQLFRKIKLCDYEFHHPEWSSVSEDAKNFIQCLILPNSKLRMSPEKALAHRWIRSAPREQISRSVMTRLALFKKPNIFQREILLLLGALLNSKELKEIRDTFSAIDEDSSGAISMAELQNAFRQAGQARKEEDIDEIIRKVDYDQNGEINYSEFVSCTLDRGLLSKDNLWKVYKYLDSDNLELLTYDTLRQIFQRKGDFVEDRFNKMASEVGLTIPYKGRRQTMDERDQQQGINFDRFCDIMGVENKDLSSMENIKQIQIPQLKTILSQKGPSSREIRSNSQIR</sequence>
<comment type="catalytic activity">
    <reaction evidence="15">
        <text>L-seryl-[protein] + ATP = O-phospho-L-seryl-[protein] + ADP + H(+)</text>
        <dbReference type="Rhea" id="RHEA:17989"/>
        <dbReference type="Rhea" id="RHEA-COMP:9863"/>
        <dbReference type="Rhea" id="RHEA-COMP:11604"/>
        <dbReference type="ChEBI" id="CHEBI:15378"/>
        <dbReference type="ChEBI" id="CHEBI:29999"/>
        <dbReference type="ChEBI" id="CHEBI:30616"/>
        <dbReference type="ChEBI" id="CHEBI:83421"/>
        <dbReference type="ChEBI" id="CHEBI:456216"/>
        <dbReference type="EC" id="2.7.11.1"/>
    </reaction>
</comment>
<evidence type="ECO:0000256" key="10">
    <source>
        <dbReference type="ARBA" id="ARBA00022837"/>
    </source>
</evidence>
<dbReference type="Pfam" id="PF00069">
    <property type="entry name" value="Pkinase"/>
    <property type="match status" value="1"/>
</dbReference>
<evidence type="ECO:0000256" key="3">
    <source>
        <dbReference type="ARBA" id="ARBA00022527"/>
    </source>
</evidence>
<feature type="region of interest" description="Disordered" evidence="17">
    <location>
        <begin position="27"/>
        <end position="85"/>
    </location>
</feature>
<dbReference type="GO" id="GO:0004674">
    <property type="term" value="F:protein serine/threonine kinase activity"/>
    <property type="evidence" value="ECO:0007669"/>
    <property type="project" value="UniProtKB-KW"/>
</dbReference>
<evidence type="ECO:0000313" key="20">
    <source>
        <dbReference type="EMBL" id="CDW74420.1"/>
    </source>
</evidence>
<evidence type="ECO:0000256" key="15">
    <source>
        <dbReference type="ARBA" id="ARBA00048679"/>
    </source>
</evidence>
<dbReference type="SUPFAM" id="SSF47473">
    <property type="entry name" value="EF-hand"/>
    <property type="match status" value="1"/>
</dbReference>
<dbReference type="InterPro" id="IPR002048">
    <property type="entry name" value="EF_hand_dom"/>
</dbReference>
<dbReference type="PROSITE" id="PS00108">
    <property type="entry name" value="PROTEIN_KINASE_ST"/>
    <property type="match status" value="1"/>
</dbReference>
<dbReference type="InterPro" id="IPR018247">
    <property type="entry name" value="EF_Hand_1_Ca_BS"/>
</dbReference>
<dbReference type="CDD" id="cd00051">
    <property type="entry name" value="EFh"/>
    <property type="match status" value="1"/>
</dbReference>
<evidence type="ECO:0000313" key="21">
    <source>
        <dbReference type="Proteomes" id="UP000039865"/>
    </source>
</evidence>
<name>A0A077ZX13_STYLE</name>
<keyword evidence="10" id="KW-0106">Calcium</keyword>
<evidence type="ECO:0000256" key="16">
    <source>
        <dbReference type="PROSITE-ProRule" id="PRU10141"/>
    </source>
</evidence>
<dbReference type="SMART" id="SM00054">
    <property type="entry name" value="EFh"/>
    <property type="match status" value="2"/>
</dbReference>
<dbReference type="FunFam" id="1.10.238.10:FF:000003">
    <property type="entry name" value="Calmodulin A"/>
    <property type="match status" value="1"/>
</dbReference>
<dbReference type="PROSITE" id="PS50222">
    <property type="entry name" value="EF_HAND_2"/>
    <property type="match status" value="2"/>
</dbReference>
<keyword evidence="5" id="KW-0808">Transferase</keyword>
<evidence type="ECO:0000256" key="9">
    <source>
        <dbReference type="ARBA" id="ARBA00022777"/>
    </source>
</evidence>
<keyword evidence="7" id="KW-0677">Repeat</keyword>
<evidence type="ECO:0000256" key="13">
    <source>
        <dbReference type="ARBA" id="ARBA00024334"/>
    </source>
</evidence>
<dbReference type="GO" id="GO:0005509">
    <property type="term" value="F:calcium ion binding"/>
    <property type="evidence" value="ECO:0007669"/>
    <property type="project" value="InterPro"/>
</dbReference>
<keyword evidence="21" id="KW-1185">Reference proteome</keyword>
<evidence type="ECO:0000256" key="5">
    <source>
        <dbReference type="ARBA" id="ARBA00022679"/>
    </source>
</evidence>
<feature type="compositionally biased region" description="Polar residues" evidence="17">
    <location>
        <begin position="71"/>
        <end position="83"/>
    </location>
</feature>
<dbReference type="Gene3D" id="1.10.238.10">
    <property type="entry name" value="EF-hand"/>
    <property type="match status" value="2"/>
</dbReference>
<accession>A0A077ZX13</accession>
<evidence type="ECO:0000256" key="11">
    <source>
        <dbReference type="ARBA" id="ARBA00022840"/>
    </source>
</evidence>
<dbReference type="PROSITE" id="PS00107">
    <property type="entry name" value="PROTEIN_KINASE_ATP"/>
    <property type="match status" value="1"/>
</dbReference>
<feature type="domain" description="EF-hand" evidence="19">
    <location>
        <begin position="405"/>
        <end position="440"/>
    </location>
</feature>
<dbReference type="SMART" id="SM00220">
    <property type="entry name" value="S_TKc"/>
    <property type="match status" value="1"/>
</dbReference>
<proteinExistence type="inferred from homology"/>
<dbReference type="OMA" id="RDDKEDM"/>
<evidence type="ECO:0000256" key="2">
    <source>
        <dbReference type="ARBA" id="ARBA00012513"/>
    </source>
</evidence>
<dbReference type="EMBL" id="CCKQ01003297">
    <property type="protein sequence ID" value="CDW74420.1"/>
    <property type="molecule type" value="Genomic_DNA"/>
</dbReference>
<evidence type="ECO:0000259" key="19">
    <source>
        <dbReference type="PROSITE" id="PS50222"/>
    </source>
</evidence>
<dbReference type="FunFam" id="1.10.510.10:FF:000475">
    <property type="entry name" value="Calcium-dependent protein kinase 5"/>
    <property type="match status" value="1"/>
</dbReference>
<evidence type="ECO:0000256" key="8">
    <source>
        <dbReference type="ARBA" id="ARBA00022741"/>
    </source>
</evidence>
<keyword evidence="4" id="KW-0597">Phosphoprotein</keyword>
<organism evidence="20 21">
    <name type="scientific">Stylonychia lemnae</name>
    <name type="common">Ciliate</name>
    <dbReference type="NCBI Taxonomy" id="5949"/>
    <lineage>
        <taxon>Eukaryota</taxon>
        <taxon>Sar</taxon>
        <taxon>Alveolata</taxon>
        <taxon>Ciliophora</taxon>
        <taxon>Intramacronucleata</taxon>
        <taxon>Spirotrichea</taxon>
        <taxon>Stichotrichia</taxon>
        <taxon>Sporadotrichida</taxon>
        <taxon>Oxytrichidae</taxon>
        <taxon>Stylonychinae</taxon>
        <taxon>Stylonychia</taxon>
    </lineage>
</organism>
<evidence type="ECO:0000256" key="7">
    <source>
        <dbReference type="ARBA" id="ARBA00022737"/>
    </source>
</evidence>
<evidence type="ECO:0000256" key="1">
    <source>
        <dbReference type="ARBA" id="ARBA00001946"/>
    </source>
</evidence>
<gene>
    <name evidence="20" type="primary">Contig11383.g12166</name>
    <name evidence="20" type="ORF">STYLEM_3399</name>
</gene>
<dbReference type="PANTHER" id="PTHR24349">
    <property type="entry name" value="SERINE/THREONINE-PROTEIN KINASE"/>
    <property type="match status" value="1"/>
</dbReference>